<keyword evidence="1 5" id="KW-0346">Stress response</keyword>
<evidence type="ECO:0000313" key="6">
    <source>
        <dbReference type="Proteomes" id="UP000295547"/>
    </source>
</evidence>
<comment type="caution">
    <text evidence="5">The sequence shown here is derived from an EMBL/GenBank/DDBJ whole genome shotgun (WGS) entry which is preliminary data.</text>
</comment>
<dbReference type="SUPFAM" id="SSF49764">
    <property type="entry name" value="HSP20-like chaperones"/>
    <property type="match status" value="1"/>
</dbReference>
<dbReference type="AlphaFoldDB" id="A0A4R3R6F7"/>
<comment type="similarity">
    <text evidence="2 3">Belongs to the small heat shock protein (HSP20) family.</text>
</comment>
<dbReference type="InterPro" id="IPR002068">
    <property type="entry name" value="A-crystallin/Hsp20_dom"/>
</dbReference>
<dbReference type="Pfam" id="PF00011">
    <property type="entry name" value="HSP20"/>
    <property type="match status" value="1"/>
</dbReference>
<protein>
    <submittedName>
        <fullName evidence="5">Heat shock protein Hsp20</fullName>
    </submittedName>
</protein>
<reference evidence="5 6" key="1">
    <citation type="submission" date="2019-03" db="EMBL/GenBank/DDBJ databases">
        <title>Genomic Encyclopedia of Type Strains, Phase IV (KMG-V): Genome sequencing to study the core and pangenomes of soil and plant-associated prokaryotes.</title>
        <authorList>
            <person name="Whitman W."/>
        </authorList>
    </citation>
    <scope>NUCLEOTIDE SEQUENCE [LARGE SCALE GENOMIC DNA]</scope>
    <source>
        <strain evidence="5 6">Gr42</strain>
    </source>
</reference>
<proteinExistence type="inferred from homology"/>
<feature type="domain" description="SHSP" evidence="4">
    <location>
        <begin position="58"/>
        <end position="169"/>
    </location>
</feature>
<dbReference type="InterPro" id="IPR044587">
    <property type="entry name" value="HSP21-like"/>
</dbReference>
<dbReference type="Proteomes" id="UP000295547">
    <property type="component" value="Unassembled WGS sequence"/>
</dbReference>
<evidence type="ECO:0000256" key="1">
    <source>
        <dbReference type="ARBA" id="ARBA00023016"/>
    </source>
</evidence>
<dbReference type="EMBL" id="SMBJ01000001">
    <property type="protein sequence ID" value="TCU30733.1"/>
    <property type="molecule type" value="Genomic_DNA"/>
</dbReference>
<sequence>MSVRDLIPWARNSSEQAPAHFRDSDRDPFLSLHREVNRLFDDVFRGFGSGLSSFSRAPAFGGGWPSVEISDDERQIKVTAEIPGLEEKDIELLLNDGVLTLRGEKHSETEDKNRRFSERYYGRFERRIPLDVEVEEDTVDARFKNGVLTVSLPKSEKSKSQIKRIAIKS</sequence>
<dbReference type="RefSeq" id="WP_132659012.1">
    <property type="nucleotide sequence ID" value="NZ_SMBJ01000001.1"/>
</dbReference>
<evidence type="ECO:0000259" key="4">
    <source>
        <dbReference type="PROSITE" id="PS01031"/>
    </source>
</evidence>
<evidence type="ECO:0000256" key="3">
    <source>
        <dbReference type="RuleBase" id="RU003616"/>
    </source>
</evidence>
<dbReference type="GO" id="GO:0009408">
    <property type="term" value="P:response to heat"/>
    <property type="evidence" value="ECO:0007669"/>
    <property type="project" value="InterPro"/>
</dbReference>
<dbReference type="PANTHER" id="PTHR46733">
    <property type="entry name" value="26.5 KDA HEAT SHOCK PROTEIN, MITOCHONDRIAL"/>
    <property type="match status" value="1"/>
</dbReference>
<evidence type="ECO:0000313" key="5">
    <source>
        <dbReference type="EMBL" id="TCU30733.1"/>
    </source>
</evidence>
<gene>
    <name evidence="5" type="ORF">EV130_101308</name>
</gene>
<evidence type="ECO:0000256" key="2">
    <source>
        <dbReference type="PROSITE-ProRule" id="PRU00285"/>
    </source>
</evidence>
<organism evidence="5 6">
    <name type="scientific">Rhizobium azibense</name>
    <dbReference type="NCBI Taxonomy" id="1136135"/>
    <lineage>
        <taxon>Bacteria</taxon>
        <taxon>Pseudomonadati</taxon>
        <taxon>Pseudomonadota</taxon>
        <taxon>Alphaproteobacteria</taxon>
        <taxon>Hyphomicrobiales</taxon>
        <taxon>Rhizobiaceae</taxon>
        <taxon>Rhizobium/Agrobacterium group</taxon>
        <taxon>Rhizobium</taxon>
    </lineage>
</organism>
<dbReference type="PROSITE" id="PS01031">
    <property type="entry name" value="SHSP"/>
    <property type="match status" value="1"/>
</dbReference>
<accession>A0A4R3R6F7</accession>
<name>A0A4R3R6F7_9HYPH</name>
<dbReference type="InterPro" id="IPR008978">
    <property type="entry name" value="HSP20-like_chaperone"/>
</dbReference>
<dbReference type="CDD" id="cd06464">
    <property type="entry name" value="ACD_sHsps-like"/>
    <property type="match status" value="1"/>
</dbReference>
<dbReference type="Gene3D" id="2.60.40.790">
    <property type="match status" value="1"/>
</dbReference>
<dbReference type="OrthoDB" id="9808910at2"/>
<keyword evidence="6" id="KW-1185">Reference proteome</keyword>
<dbReference type="PANTHER" id="PTHR46733:SF4">
    <property type="entry name" value="HEAT SHOCK PROTEIN 21, CHLOROPLASTIC"/>
    <property type="match status" value="1"/>
</dbReference>